<dbReference type="PANTHER" id="PTHR32494">
    <property type="entry name" value="ALLANTOATE DEIMINASE-RELATED"/>
    <property type="match status" value="1"/>
</dbReference>
<dbReference type="OrthoDB" id="9808195at2"/>
<keyword evidence="3" id="KW-0862">Zinc</keyword>
<sequence>MGINFERMMLDFSKIISITKTPGNGCTRFSYSPEDKQARQYLLSQMELLGLSIKVDAIGNIRAKFGKEIDKPSIMIGSHIDTVESGGKYDGLTGVLAALEIIRVLIEEETELRHPIELIIFAEEEGSNFGVTMLGSKVLTGRYNVEELKSIKNGEGISVYEKVQSFGLNIENVENDLLRKNEVMSMIELHIEQGAVLETQSKSIGIVQAIAGMNTYKINLEGESNHAGTTPMGLRSDPMVGAANIISFIQQAAKEMALPSTVATVGKISCQPNVPNIIPKKVEFYIDIRDVESNGIEIFSKKLKEKVKNVSEEHSLKNTIELIGASNTVKLSPRIIEQIEEIAKEQNYNYMKLNSGAVHDSAMLNNLTEVGMIFIPSLGGKSHCPEEFTSEKDIHAGCNLLLNVVRALATKKNEIETF</sequence>
<evidence type="ECO:0000256" key="3">
    <source>
        <dbReference type="PIRSR" id="PIRSR001235-1"/>
    </source>
</evidence>
<dbReference type="InterPro" id="IPR011650">
    <property type="entry name" value="Peptidase_M20_dimer"/>
</dbReference>
<dbReference type="Gene3D" id="3.40.630.10">
    <property type="entry name" value="Zn peptidases"/>
    <property type="match status" value="1"/>
</dbReference>
<feature type="binding site" evidence="3">
    <location>
        <position position="90"/>
    </location>
    <ligand>
        <name>Zn(2+)</name>
        <dbReference type="ChEBI" id="CHEBI:29105"/>
        <label>2</label>
    </ligand>
</feature>
<reference evidence="5 6" key="1">
    <citation type="journal article" date="2016" name="Antonie Van Leeuwenhoek">
        <title>Bacillus depressus sp. nov., isolated from soil of a sunflower field.</title>
        <authorList>
            <person name="Wei X."/>
            <person name="Xin D."/>
            <person name="Xin Y."/>
            <person name="Zhang H."/>
            <person name="Wang T."/>
            <person name="Zhang J."/>
        </authorList>
    </citation>
    <scope>NUCLEOTIDE SEQUENCE [LARGE SCALE GENOMIC DNA]</scope>
    <source>
        <strain evidence="5 6">BZ1</strain>
    </source>
</reference>
<evidence type="ECO:0000256" key="2">
    <source>
        <dbReference type="ARBA" id="ARBA00022801"/>
    </source>
</evidence>
<feature type="binding site" evidence="3">
    <location>
        <position position="383"/>
    </location>
    <ligand>
        <name>Zn(2+)</name>
        <dbReference type="ChEBI" id="CHEBI:29105"/>
        <label>2</label>
    </ligand>
</feature>
<dbReference type="Gene3D" id="3.30.70.360">
    <property type="match status" value="1"/>
</dbReference>
<dbReference type="InterPro" id="IPR036264">
    <property type="entry name" value="Bact_exopeptidase_dim_dom"/>
</dbReference>
<dbReference type="Proteomes" id="UP000481030">
    <property type="component" value="Unassembled WGS sequence"/>
</dbReference>
<feature type="binding site" evidence="3">
    <location>
        <position position="125"/>
    </location>
    <ligand>
        <name>Zn(2+)</name>
        <dbReference type="ChEBI" id="CHEBI:29105"/>
        <label>2</label>
    </ligand>
</feature>
<dbReference type="GO" id="GO:0046872">
    <property type="term" value="F:metal ion binding"/>
    <property type="evidence" value="ECO:0007669"/>
    <property type="project" value="UniProtKB-KW"/>
</dbReference>
<feature type="binding site" evidence="3">
    <location>
        <position position="79"/>
    </location>
    <ligand>
        <name>Zn(2+)</name>
        <dbReference type="ChEBI" id="CHEBI:29105"/>
        <label>1</label>
    </ligand>
</feature>
<dbReference type="NCBIfam" id="TIGR01879">
    <property type="entry name" value="hydantase"/>
    <property type="match status" value="1"/>
</dbReference>
<dbReference type="InterPro" id="IPR010158">
    <property type="entry name" value="Amidase_Cbmase"/>
</dbReference>
<dbReference type="SUPFAM" id="SSF55031">
    <property type="entry name" value="Bacterial exopeptidase dimerisation domain"/>
    <property type="match status" value="1"/>
</dbReference>
<evidence type="ECO:0000256" key="1">
    <source>
        <dbReference type="ARBA" id="ARBA00006153"/>
    </source>
</evidence>
<dbReference type="AlphaFoldDB" id="A0A6L3VAF2"/>
<keyword evidence="2 5" id="KW-0378">Hydrolase</keyword>
<feature type="domain" description="Peptidase M20 dimerisation" evidence="4">
    <location>
        <begin position="212"/>
        <end position="313"/>
    </location>
</feature>
<keyword evidence="6" id="KW-1185">Reference proteome</keyword>
<accession>A0A6L3VAF2</accession>
<comment type="similarity">
    <text evidence="1">Belongs to the peptidase M20 family.</text>
</comment>
<dbReference type="Pfam" id="PF07687">
    <property type="entry name" value="M20_dimer"/>
    <property type="match status" value="1"/>
</dbReference>
<name>A0A6L3VAF2_9BACI</name>
<evidence type="ECO:0000313" key="5">
    <source>
        <dbReference type="EMBL" id="KAB2338049.1"/>
    </source>
</evidence>
<dbReference type="PANTHER" id="PTHR32494:SF5">
    <property type="entry name" value="ALLANTOATE AMIDOHYDROLASE"/>
    <property type="match status" value="1"/>
</dbReference>
<keyword evidence="3" id="KW-0479">Metal-binding</keyword>
<dbReference type="CDD" id="cd03884">
    <property type="entry name" value="M20_bAS"/>
    <property type="match status" value="1"/>
</dbReference>
<comment type="caution">
    <text evidence="5">The sequence shown here is derived from an EMBL/GenBank/DDBJ whole genome shotgun (WGS) entry which is preliminary data.</text>
</comment>
<dbReference type="SUPFAM" id="SSF53187">
    <property type="entry name" value="Zn-dependent exopeptidases"/>
    <property type="match status" value="1"/>
</dbReference>
<comment type="cofactor">
    <cofactor evidence="3">
        <name>Zn(2+)</name>
        <dbReference type="ChEBI" id="CHEBI:29105"/>
    </cofactor>
    <text evidence="3">Binds 2 Zn(2+) ions per subunit.</text>
</comment>
<dbReference type="NCBIfam" id="NF006771">
    <property type="entry name" value="PRK09290.1-5"/>
    <property type="match status" value="1"/>
</dbReference>
<dbReference type="PIRSF" id="PIRSF001235">
    <property type="entry name" value="Amidase_carbamoylase"/>
    <property type="match status" value="1"/>
</dbReference>
<evidence type="ECO:0000259" key="4">
    <source>
        <dbReference type="Pfam" id="PF07687"/>
    </source>
</evidence>
<feature type="binding site" evidence="3">
    <location>
        <position position="190"/>
    </location>
    <ligand>
        <name>Zn(2+)</name>
        <dbReference type="ChEBI" id="CHEBI:29105"/>
        <label>1</label>
    </ligand>
</feature>
<dbReference type="EMBL" id="WBOS01000001">
    <property type="protein sequence ID" value="KAB2338049.1"/>
    <property type="molecule type" value="Genomic_DNA"/>
</dbReference>
<protein>
    <submittedName>
        <fullName evidence="5">M20 family metallo-hydrolase</fullName>
    </submittedName>
</protein>
<gene>
    <name evidence="5" type="ORF">F7731_00245</name>
</gene>
<dbReference type="Pfam" id="PF01546">
    <property type="entry name" value="Peptidase_M20"/>
    <property type="match status" value="1"/>
</dbReference>
<dbReference type="InterPro" id="IPR002933">
    <property type="entry name" value="Peptidase_M20"/>
</dbReference>
<dbReference type="GO" id="GO:0016813">
    <property type="term" value="F:hydrolase activity, acting on carbon-nitrogen (but not peptide) bonds, in linear amidines"/>
    <property type="evidence" value="ECO:0007669"/>
    <property type="project" value="InterPro"/>
</dbReference>
<evidence type="ECO:0000313" key="6">
    <source>
        <dbReference type="Proteomes" id="UP000481030"/>
    </source>
</evidence>
<dbReference type="RefSeq" id="WP_151532770.1">
    <property type="nucleotide sequence ID" value="NZ_WBOS01000001.1"/>
</dbReference>
<proteinExistence type="inferred from homology"/>
<feature type="binding site" evidence="3">
    <location>
        <position position="90"/>
    </location>
    <ligand>
        <name>Zn(2+)</name>
        <dbReference type="ChEBI" id="CHEBI:29105"/>
        <label>1</label>
    </ligand>
</feature>
<organism evidence="5 6">
    <name type="scientific">Cytobacillus depressus</name>
    <dbReference type="NCBI Taxonomy" id="1602942"/>
    <lineage>
        <taxon>Bacteria</taxon>
        <taxon>Bacillati</taxon>
        <taxon>Bacillota</taxon>
        <taxon>Bacilli</taxon>
        <taxon>Bacillales</taxon>
        <taxon>Bacillaceae</taxon>
        <taxon>Cytobacillus</taxon>
    </lineage>
</organism>